<reference evidence="1 2" key="1">
    <citation type="submission" date="2023-12" db="EMBL/GenBank/DDBJ databases">
        <title>Amycolatopsis sp. V23-08.</title>
        <authorList>
            <person name="Somphong A."/>
        </authorList>
    </citation>
    <scope>NUCLEOTIDE SEQUENCE [LARGE SCALE GENOMIC DNA]</scope>
    <source>
        <strain evidence="1 2">V23-08</strain>
    </source>
</reference>
<organism evidence="1 2">
    <name type="scientific">Amycolatopsis heterodermiae</name>
    <dbReference type="NCBI Taxonomy" id="3110235"/>
    <lineage>
        <taxon>Bacteria</taxon>
        <taxon>Bacillati</taxon>
        <taxon>Actinomycetota</taxon>
        <taxon>Actinomycetes</taxon>
        <taxon>Pseudonocardiales</taxon>
        <taxon>Pseudonocardiaceae</taxon>
        <taxon>Amycolatopsis</taxon>
    </lineage>
</organism>
<protein>
    <submittedName>
        <fullName evidence="1">YncE family protein</fullName>
    </submittedName>
</protein>
<evidence type="ECO:0000313" key="1">
    <source>
        <dbReference type="EMBL" id="MEA5358056.1"/>
    </source>
</evidence>
<gene>
    <name evidence="1" type="ORF">VA596_00795</name>
</gene>
<evidence type="ECO:0000313" key="2">
    <source>
        <dbReference type="Proteomes" id="UP001304298"/>
    </source>
</evidence>
<dbReference type="RefSeq" id="WP_323322529.1">
    <property type="nucleotide sequence ID" value="NZ_JAYFSI010000001.1"/>
</dbReference>
<accession>A0ABU5QY68</accession>
<dbReference type="Gene3D" id="2.130.10.10">
    <property type="entry name" value="YVTN repeat-like/Quinoprotein amine dehydrogenase"/>
    <property type="match status" value="2"/>
</dbReference>
<proteinExistence type="predicted"/>
<dbReference type="SUPFAM" id="SSF51004">
    <property type="entry name" value="C-terminal (heme d1) domain of cytochrome cd1-nitrite reductase"/>
    <property type="match status" value="1"/>
</dbReference>
<dbReference type="InterPro" id="IPR011048">
    <property type="entry name" value="Haem_d1_sf"/>
</dbReference>
<dbReference type="Proteomes" id="UP001304298">
    <property type="component" value="Unassembled WGS sequence"/>
</dbReference>
<dbReference type="InterPro" id="IPR015943">
    <property type="entry name" value="WD40/YVTN_repeat-like_dom_sf"/>
</dbReference>
<dbReference type="EMBL" id="JAYFSI010000001">
    <property type="protein sequence ID" value="MEA5358056.1"/>
    <property type="molecule type" value="Genomic_DNA"/>
</dbReference>
<keyword evidence="2" id="KW-1185">Reference proteome</keyword>
<dbReference type="PANTHER" id="PTHR47197:SF3">
    <property type="entry name" value="DIHYDRO-HEME D1 DEHYDROGENASE"/>
    <property type="match status" value="1"/>
</dbReference>
<dbReference type="PANTHER" id="PTHR47197">
    <property type="entry name" value="PROTEIN NIRF"/>
    <property type="match status" value="1"/>
</dbReference>
<name>A0ABU5QY68_9PSEU</name>
<comment type="caution">
    <text evidence="1">The sequence shown here is derived from an EMBL/GenBank/DDBJ whole genome shotgun (WGS) entry which is preliminary data.</text>
</comment>
<dbReference type="InterPro" id="IPR051200">
    <property type="entry name" value="Host-pathogen_enzymatic-act"/>
</dbReference>
<sequence length="330" mass="34352">MTDYPRPGDRLAVVDQSGSTVTLLDAVDHRVQAVLAVPAEPHELCFDPGHRLVYCTSAYHHGHYDENDGRNHVVTVIDPDAGEIVEVLDISPEHGPHGLALHDGLLYISVEAGPAGPGGVVVLDTATRKVLRRVDTEAPGPHWFVTDPDGVRGYAANKEAPFVSVVDLATGELVAKAAVPGSEGIAASPDGSVVAVAAPKADGRSAAQPGVRLIDTRTAEVVRTLPTEFPVVPVHWTSTGLLLAGELLDGAGRLSVWAGTSPVSVERVGQADVGAFPLTIRSSPDGTRVYVAAVFGSTVTVLDVGNPARPAVLDTLEIPHAHGLAYIPAP</sequence>